<evidence type="ECO:0000313" key="1">
    <source>
        <dbReference type="EMBL" id="BDV34977.1"/>
    </source>
</evidence>
<reference evidence="1 2" key="1">
    <citation type="journal article" date="2023" name="Int. J. Syst. Evol. Microbiol.">
        <title>Methylocystis iwaonis sp. nov., a type II methane-oxidizing bacterium from surface soil of a rice paddy field in Japan, and emended description of the genus Methylocystis (ex Whittenbury et al. 1970) Bowman et al. 1993.</title>
        <authorList>
            <person name="Kaise H."/>
            <person name="Sawadogo J.B."/>
            <person name="Alam M.S."/>
            <person name="Ueno C."/>
            <person name="Dianou D."/>
            <person name="Shinjo R."/>
            <person name="Asakawa S."/>
        </authorList>
    </citation>
    <scope>NUCLEOTIDE SEQUENCE [LARGE SCALE GENOMIC DNA]</scope>
    <source>
        <strain evidence="1 2">SS37A-Re</strain>
    </source>
</reference>
<organism evidence="1 2">
    <name type="scientific">Methylocystis iwaonis</name>
    <dbReference type="NCBI Taxonomy" id="2885079"/>
    <lineage>
        <taxon>Bacteria</taxon>
        <taxon>Pseudomonadati</taxon>
        <taxon>Pseudomonadota</taxon>
        <taxon>Alphaproteobacteria</taxon>
        <taxon>Hyphomicrobiales</taxon>
        <taxon>Methylocystaceae</taxon>
        <taxon>Methylocystis</taxon>
    </lineage>
</organism>
<gene>
    <name evidence="1" type="ORF">SS37A_25060</name>
</gene>
<sequence length="363" mass="38162">MLIETLVTLIAAAAPAKPPPLVIAPAALFWRTPTPAYAPEKRAVDNWRVESALWLDMSPLAAAKRAFDADDNEPARCVKLNNYWCVKSAGWNGEIAADADGHVAFASAEEGAAVAALLLRRYYVDYKRHSARAIIERWAPAQCATVVARATPPAAAARPAPSPATGPTLSAAPASRAGMMRMLPQRIVPMGIAPRGLQNTLRARWLAAHGRGDVGWGRRRSAPAAPDLIPAPSIMAGVSEARPKRAKTLAAPAPDTRLEATASLAALPPAFPPLPTIDCSGELARIGNYAAHVSEGIAATPNDDLALFDATGRPTDKLARALANMAAVEIGPARPRSGLVNAAVAQLRRLLESPATPEATSQR</sequence>
<dbReference type="RefSeq" id="WP_281928274.1">
    <property type="nucleotide sequence ID" value="NZ_AP027142.1"/>
</dbReference>
<dbReference type="Proteomes" id="UP001317629">
    <property type="component" value="Chromosome"/>
</dbReference>
<proteinExistence type="predicted"/>
<name>A0ABM8EAF5_9HYPH</name>
<keyword evidence="2" id="KW-1185">Reference proteome</keyword>
<dbReference type="EMBL" id="AP027142">
    <property type="protein sequence ID" value="BDV34977.1"/>
    <property type="molecule type" value="Genomic_DNA"/>
</dbReference>
<protein>
    <submittedName>
        <fullName evidence="1">Uncharacterized protein</fullName>
    </submittedName>
</protein>
<accession>A0ABM8EAF5</accession>
<evidence type="ECO:0000313" key="2">
    <source>
        <dbReference type="Proteomes" id="UP001317629"/>
    </source>
</evidence>